<dbReference type="SUPFAM" id="SSF53383">
    <property type="entry name" value="PLP-dependent transferases"/>
    <property type="match status" value="1"/>
</dbReference>
<sequence>MQIVRHIATATKASNRRIEGTMINQRMFELGDEPSAIRELFAYGLARKAEIGADNVFDFSLGNPSVPAPPSIKEAILDILEQPAEQVHGYTPAQGAIGVRKAIAESLNRRFGTAYAAENLYMTVGAAASISISINALANPEDEFIVVAPYFPEYKVWIENAGCVCIEVPARVTDFQLNIEAIEDAITPRTKGIIINSPNNPTGAVYPECDLVELSNALRRKQDEYGHAIYLISDEPYREIAYGETKVPFVPELFENTLVCYSYSKSLSLPGERIGYVLVPPTMEDSKRVYAAVCGAGRALGFVCAPVLFQSVIERCVDEPCNIDAYRKNRDLLYNGLTKLGYECVAPQGAFYLWMRALEPDAQAFSEEAKKHELLIVPSNSFGVEGWVRIGYCVDYSVIERSLPAFANLMKHYQVSGF</sequence>
<dbReference type="PATRIC" id="fig|742818.3.peg.1931"/>
<dbReference type="eggNOG" id="COG0436">
    <property type="taxonomic scope" value="Bacteria"/>
</dbReference>
<dbReference type="PANTHER" id="PTHR42691:SF1">
    <property type="entry name" value="ASPARTATE AMINOTRANSFERASE YHDR-RELATED"/>
    <property type="match status" value="1"/>
</dbReference>
<protein>
    <recommendedName>
        <fullName evidence="1">Aminotransferase</fullName>
        <ecNumber evidence="1">2.6.1.-</ecNumber>
    </recommendedName>
</protein>
<dbReference type="InterPro" id="IPR015421">
    <property type="entry name" value="PyrdxlP-dep_Trfase_major"/>
</dbReference>
<comment type="similarity">
    <text evidence="1">Belongs to the class-I pyridoxal-phosphate-dependent aminotransferase family.</text>
</comment>
<dbReference type="GO" id="GO:0030170">
    <property type="term" value="F:pyridoxal phosphate binding"/>
    <property type="evidence" value="ECO:0007669"/>
    <property type="project" value="InterPro"/>
</dbReference>
<dbReference type="Gene3D" id="3.40.640.10">
    <property type="entry name" value="Type I PLP-dependent aspartate aminotransferase-like (Major domain)"/>
    <property type="match status" value="1"/>
</dbReference>
<dbReference type="PANTHER" id="PTHR42691">
    <property type="entry name" value="ASPARTATE AMINOTRANSFERASE YHDR-RELATED"/>
    <property type="match status" value="1"/>
</dbReference>
<dbReference type="Pfam" id="PF00155">
    <property type="entry name" value="Aminotran_1_2"/>
    <property type="match status" value="1"/>
</dbReference>
<dbReference type="NCBIfam" id="NF005305">
    <property type="entry name" value="PRK06836.1"/>
    <property type="match status" value="1"/>
</dbReference>
<dbReference type="InterPro" id="IPR004839">
    <property type="entry name" value="Aminotransferase_I/II_large"/>
</dbReference>
<dbReference type="Proteomes" id="UP000006069">
    <property type="component" value="Unassembled WGS sequence"/>
</dbReference>
<accession>K0YIK5</accession>
<keyword evidence="4" id="KW-1185">Reference proteome</keyword>
<reference evidence="3 4" key="1">
    <citation type="submission" date="2012-08" db="EMBL/GenBank/DDBJ databases">
        <title>The Genome Sequence of Slackia piriformis YIT 12062.</title>
        <authorList>
            <consortium name="The Broad Institute Genome Sequencing Platform"/>
            <person name="Earl A."/>
            <person name="Ward D."/>
            <person name="Feldgarden M."/>
            <person name="Gevers D."/>
            <person name="Morotomi M."/>
            <person name="Walker B."/>
            <person name="Young S.K."/>
            <person name="Zeng Q."/>
            <person name="Gargeya S."/>
            <person name="Fitzgerald M."/>
            <person name="Haas B."/>
            <person name="Abouelleil A."/>
            <person name="Alvarado L."/>
            <person name="Arachchi H.M."/>
            <person name="Berlin A.M."/>
            <person name="Chapman S.B."/>
            <person name="Goldberg J."/>
            <person name="Griggs A."/>
            <person name="Gujja S."/>
            <person name="Hansen M."/>
            <person name="Howarth C."/>
            <person name="Imamovic A."/>
            <person name="Larimer J."/>
            <person name="McCowen C."/>
            <person name="Montmayeur A."/>
            <person name="Murphy C."/>
            <person name="Neiman D."/>
            <person name="Pearson M."/>
            <person name="Priest M."/>
            <person name="Roberts A."/>
            <person name="Saif S."/>
            <person name="Shea T."/>
            <person name="Sisk P."/>
            <person name="Sykes S."/>
            <person name="Wortman J."/>
            <person name="Nusbaum C."/>
            <person name="Birren B."/>
        </authorList>
    </citation>
    <scope>NUCLEOTIDE SEQUENCE [LARGE SCALE GENOMIC DNA]</scope>
    <source>
        <strain evidence="3 4">YIT 12062</strain>
    </source>
</reference>
<dbReference type="HOGENOM" id="CLU_017584_4_3_11"/>
<dbReference type="CDD" id="cd00609">
    <property type="entry name" value="AAT_like"/>
    <property type="match status" value="1"/>
</dbReference>
<dbReference type="GO" id="GO:0008483">
    <property type="term" value="F:transaminase activity"/>
    <property type="evidence" value="ECO:0007669"/>
    <property type="project" value="UniProtKB-KW"/>
</dbReference>
<feature type="domain" description="Aminotransferase class I/classII large" evidence="2">
    <location>
        <begin position="55"/>
        <end position="401"/>
    </location>
</feature>
<dbReference type="PROSITE" id="PS00105">
    <property type="entry name" value="AA_TRANSFER_CLASS_1"/>
    <property type="match status" value="1"/>
</dbReference>
<proteinExistence type="inferred from homology"/>
<evidence type="ECO:0000259" key="2">
    <source>
        <dbReference type="Pfam" id="PF00155"/>
    </source>
</evidence>
<dbReference type="InParanoid" id="K0YIK5"/>
<comment type="caution">
    <text evidence="3">The sequence shown here is derived from an EMBL/GenBank/DDBJ whole genome shotgun (WGS) entry which is preliminary data.</text>
</comment>
<keyword evidence="1" id="KW-0032">Aminotransferase</keyword>
<keyword evidence="1" id="KW-0808">Transferase</keyword>
<name>K0YIK5_9ACTN</name>
<dbReference type="EMBL" id="ADMD01000009">
    <property type="protein sequence ID" value="EJZ83306.1"/>
    <property type="molecule type" value="Genomic_DNA"/>
</dbReference>
<evidence type="ECO:0000313" key="3">
    <source>
        <dbReference type="EMBL" id="EJZ83306.1"/>
    </source>
</evidence>
<evidence type="ECO:0000313" key="4">
    <source>
        <dbReference type="Proteomes" id="UP000006069"/>
    </source>
</evidence>
<gene>
    <name evidence="3" type="ORF">HMPREF9451_01825</name>
</gene>
<evidence type="ECO:0000256" key="1">
    <source>
        <dbReference type="RuleBase" id="RU000481"/>
    </source>
</evidence>
<organism evidence="3 4">
    <name type="scientific">Slackia piriformis YIT 12062</name>
    <dbReference type="NCBI Taxonomy" id="742818"/>
    <lineage>
        <taxon>Bacteria</taxon>
        <taxon>Bacillati</taxon>
        <taxon>Actinomycetota</taxon>
        <taxon>Coriobacteriia</taxon>
        <taxon>Eggerthellales</taxon>
        <taxon>Eggerthellaceae</taxon>
        <taxon>Slackia</taxon>
    </lineage>
</organism>
<dbReference type="EC" id="2.6.1.-" evidence="1"/>
<comment type="cofactor">
    <cofactor evidence="1">
        <name>pyridoxal 5'-phosphate</name>
        <dbReference type="ChEBI" id="CHEBI:597326"/>
    </cofactor>
</comment>
<dbReference type="AlphaFoldDB" id="K0YIK5"/>
<dbReference type="InterPro" id="IPR015424">
    <property type="entry name" value="PyrdxlP-dep_Trfase"/>
</dbReference>
<dbReference type="InterPro" id="IPR004838">
    <property type="entry name" value="NHTrfase_class1_PyrdxlP-BS"/>
</dbReference>